<feature type="binding site" evidence="7">
    <location>
        <position position="181"/>
    </location>
    <ligand>
        <name>Zn(2+)</name>
        <dbReference type="ChEBI" id="CHEBI:29105"/>
        <label>2</label>
    </ligand>
</feature>
<keyword evidence="4 7" id="KW-0479">Metal-binding</keyword>
<reference evidence="9 10" key="1">
    <citation type="submission" date="2016-10" db="EMBL/GenBank/DDBJ databases">
        <authorList>
            <person name="de Groot N.N."/>
        </authorList>
    </citation>
    <scope>NUCLEOTIDE SEQUENCE [LARGE SCALE GENOMIC DNA]</scope>
    <source>
        <strain evidence="9 10">DSM 19706</strain>
    </source>
</reference>
<protein>
    <recommendedName>
        <fullName evidence="7">Hydroxyacylglutathione hydrolase</fullName>
        <ecNumber evidence="7">3.1.2.6</ecNumber>
    </recommendedName>
    <alternativeName>
        <fullName evidence="7">Glyoxalase II</fullName>
        <shortName evidence="7">Glx II</shortName>
    </alternativeName>
</protein>
<dbReference type="UniPathway" id="UPA00619">
    <property type="reaction ID" value="UER00676"/>
</dbReference>
<dbReference type="OrthoDB" id="9802248at2"/>
<dbReference type="AlphaFoldDB" id="A0A1I0C145"/>
<gene>
    <name evidence="7" type="primary">gloB</name>
    <name evidence="9" type="ORF">SAMN05660429_01108</name>
</gene>
<evidence type="ECO:0000256" key="6">
    <source>
        <dbReference type="ARBA" id="ARBA00022833"/>
    </source>
</evidence>
<feature type="binding site" evidence="7">
    <location>
        <position position="66"/>
    </location>
    <ligand>
        <name>Zn(2+)</name>
        <dbReference type="ChEBI" id="CHEBI:29105"/>
        <label>1</label>
    </ligand>
</feature>
<dbReference type="InterPro" id="IPR032282">
    <property type="entry name" value="HAGH_C"/>
</dbReference>
<dbReference type="Pfam" id="PF16123">
    <property type="entry name" value="HAGH_C"/>
    <property type="match status" value="1"/>
</dbReference>
<evidence type="ECO:0000256" key="3">
    <source>
        <dbReference type="ARBA" id="ARBA00006759"/>
    </source>
</evidence>
<dbReference type="CDD" id="cd07723">
    <property type="entry name" value="hydroxyacylglutathione_hydrolase_MBL-fold"/>
    <property type="match status" value="1"/>
</dbReference>
<comment type="function">
    <text evidence="7">Thiolesterase that catalyzes the hydrolysis of S-D-lactoyl-glutathione to form glutathione and D-lactic acid.</text>
</comment>
<dbReference type="PANTHER" id="PTHR43705">
    <property type="entry name" value="HYDROXYACYLGLUTATHIONE HYDROLASE"/>
    <property type="match status" value="1"/>
</dbReference>
<organism evidence="9 10">
    <name type="scientific">Thalassotalea agarivorans</name>
    <name type="common">Thalassomonas agarivorans</name>
    <dbReference type="NCBI Taxonomy" id="349064"/>
    <lineage>
        <taxon>Bacteria</taxon>
        <taxon>Pseudomonadati</taxon>
        <taxon>Pseudomonadota</taxon>
        <taxon>Gammaproteobacteria</taxon>
        <taxon>Alteromonadales</taxon>
        <taxon>Colwelliaceae</taxon>
        <taxon>Thalassotalea</taxon>
    </lineage>
</organism>
<sequence>MAETAVYSQPTFIVEPIKAFNDNYIWALKNTTDDIVLVDPGDAAVCIDYLQRNNANLVAVLITHHHRDHVGGLPELKAYQAQINESLTIYGPHNDNIALLDVKLTEGQTVNLTGFGSFDVIELPGHTLGHIAYYDQQHLFCGDTLFSGGCGRMFEGTAEQLHGSLTKLSHLPGDTQVYCAHEYTLSNLNFAKEVEPNNQALQSYFDEVVQKRERDQITLPTSIAIENKINPFLRCHIEQIKQSTARKKGGSINSDVECFAILRAWKDNF</sequence>
<proteinExistence type="inferred from homology"/>
<dbReference type="SMART" id="SM00849">
    <property type="entry name" value="Lactamase_B"/>
    <property type="match status" value="1"/>
</dbReference>
<dbReference type="InterPro" id="IPR017782">
    <property type="entry name" value="Hydroxyacylglutathione_Hdrlase"/>
</dbReference>
<dbReference type="InterPro" id="IPR036866">
    <property type="entry name" value="RibonucZ/Hydroxyglut_hydro"/>
</dbReference>
<evidence type="ECO:0000256" key="5">
    <source>
        <dbReference type="ARBA" id="ARBA00022801"/>
    </source>
</evidence>
<dbReference type="InterPro" id="IPR035680">
    <property type="entry name" value="Clx_II_MBL"/>
</dbReference>
<comment type="catalytic activity">
    <reaction evidence="1 7">
        <text>an S-(2-hydroxyacyl)glutathione + H2O = a 2-hydroxy carboxylate + glutathione + H(+)</text>
        <dbReference type="Rhea" id="RHEA:21864"/>
        <dbReference type="ChEBI" id="CHEBI:15377"/>
        <dbReference type="ChEBI" id="CHEBI:15378"/>
        <dbReference type="ChEBI" id="CHEBI:57925"/>
        <dbReference type="ChEBI" id="CHEBI:58896"/>
        <dbReference type="ChEBI" id="CHEBI:71261"/>
        <dbReference type="EC" id="3.1.2.6"/>
    </reaction>
</comment>
<comment type="similarity">
    <text evidence="3 7">Belongs to the metallo-beta-lactamase superfamily. Glyoxalase II family.</text>
</comment>
<evidence type="ECO:0000256" key="2">
    <source>
        <dbReference type="ARBA" id="ARBA00004963"/>
    </source>
</evidence>
<dbReference type="NCBIfam" id="TIGR03413">
    <property type="entry name" value="GSH_gloB"/>
    <property type="match status" value="1"/>
</dbReference>
<dbReference type="GO" id="GO:0046872">
    <property type="term" value="F:metal ion binding"/>
    <property type="evidence" value="ECO:0007669"/>
    <property type="project" value="UniProtKB-KW"/>
</dbReference>
<evidence type="ECO:0000313" key="9">
    <source>
        <dbReference type="EMBL" id="SET12471.1"/>
    </source>
</evidence>
<feature type="binding site" evidence="7">
    <location>
        <position position="143"/>
    </location>
    <ligand>
        <name>Zn(2+)</name>
        <dbReference type="ChEBI" id="CHEBI:29105"/>
        <label>2</label>
    </ligand>
</feature>
<comment type="pathway">
    <text evidence="2 7">Secondary metabolite metabolism; methylglyoxal degradation; (R)-lactate from methylglyoxal: step 2/2.</text>
</comment>
<dbReference type="PIRSF" id="PIRSF005457">
    <property type="entry name" value="Glx"/>
    <property type="match status" value="1"/>
</dbReference>
<dbReference type="EC" id="3.1.2.6" evidence="7"/>
<comment type="cofactor">
    <cofactor evidence="7">
        <name>Zn(2+)</name>
        <dbReference type="ChEBI" id="CHEBI:29105"/>
    </cofactor>
    <text evidence="7">Binds 2 Zn(2+) ions per subunit.</text>
</comment>
<feature type="binding site" evidence="7">
    <location>
        <position position="126"/>
    </location>
    <ligand>
        <name>Zn(2+)</name>
        <dbReference type="ChEBI" id="CHEBI:29105"/>
        <label>1</label>
    </ligand>
</feature>
<evidence type="ECO:0000256" key="7">
    <source>
        <dbReference type="HAMAP-Rule" id="MF_01374"/>
    </source>
</evidence>
<evidence type="ECO:0000256" key="1">
    <source>
        <dbReference type="ARBA" id="ARBA00001623"/>
    </source>
</evidence>
<feature type="binding site" evidence="7">
    <location>
        <position position="143"/>
    </location>
    <ligand>
        <name>Zn(2+)</name>
        <dbReference type="ChEBI" id="CHEBI:29105"/>
        <label>1</label>
    </ligand>
</feature>
<keyword evidence="5 7" id="KW-0378">Hydrolase</keyword>
<keyword evidence="10" id="KW-1185">Reference proteome</keyword>
<accession>A0A1I0C145</accession>
<dbReference type="STRING" id="349064.SAMN05660429_01108"/>
<evidence type="ECO:0000256" key="4">
    <source>
        <dbReference type="ARBA" id="ARBA00022723"/>
    </source>
</evidence>
<evidence type="ECO:0000313" key="10">
    <source>
        <dbReference type="Proteomes" id="UP000199308"/>
    </source>
</evidence>
<dbReference type="GO" id="GO:0019243">
    <property type="term" value="P:methylglyoxal catabolic process to D-lactate via S-lactoyl-glutathione"/>
    <property type="evidence" value="ECO:0007669"/>
    <property type="project" value="UniProtKB-UniRule"/>
</dbReference>
<dbReference type="Gene3D" id="3.60.15.10">
    <property type="entry name" value="Ribonuclease Z/Hydroxyacylglutathione hydrolase-like"/>
    <property type="match status" value="1"/>
</dbReference>
<dbReference type="InterPro" id="IPR050110">
    <property type="entry name" value="Glyoxalase_II_hydrolase"/>
</dbReference>
<name>A0A1I0C145_THASX</name>
<dbReference type="GO" id="GO:0004416">
    <property type="term" value="F:hydroxyacylglutathione hydrolase activity"/>
    <property type="evidence" value="ECO:0007669"/>
    <property type="project" value="UniProtKB-UniRule"/>
</dbReference>
<keyword evidence="6 7" id="KW-0862">Zinc</keyword>
<feature type="binding site" evidence="7">
    <location>
        <position position="69"/>
    </location>
    <ligand>
        <name>Zn(2+)</name>
        <dbReference type="ChEBI" id="CHEBI:29105"/>
        <label>2</label>
    </ligand>
</feature>
<dbReference type="EMBL" id="FOHK01000004">
    <property type="protein sequence ID" value="SET12471.1"/>
    <property type="molecule type" value="Genomic_DNA"/>
</dbReference>
<dbReference type="SUPFAM" id="SSF56281">
    <property type="entry name" value="Metallo-hydrolase/oxidoreductase"/>
    <property type="match status" value="1"/>
</dbReference>
<comment type="subunit">
    <text evidence="7">Monomer.</text>
</comment>
<dbReference type="Proteomes" id="UP000199308">
    <property type="component" value="Unassembled WGS sequence"/>
</dbReference>
<dbReference type="RefSeq" id="WP_093328340.1">
    <property type="nucleotide sequence ID" value="NZ_AP027363.1"/>
</dbReference>
<dbReference type="Pfam" id="PF00753">
    <property type="entry name" value="Lactamase_B"/>
    <property type="match status" value="1"/>
</dbReference>
<evidence type="ECO:0000259" key="8">
    <source>
        <dbReference type="SMART" id="SM00849"/>
    </source>
</evidence>
<feature type="binding site" evidence="7">
    <location>
        <position position="68"/>
    </location>
    <ligand>
        <name>Zn(2+)</name>
        <dbReference type="ChEBI" id="CHEBI:29105"/>
        <label>2</label>
    </ligand>
</feature>
<dbReference type="InterPro" id="IPR001279">
    <property type="entry name" value="Metallo-B-lactamas"/>
</dbReference>
<feature type="binding site" evidence="7">
    <location>
        <position position="64"/>
    </location>
    <ligand>
        <name>Zn(2+)</name>
        <dbReference type="ChEBI" id="CHEBI:29105"/>
        <label>1</label>
    </ligand>
</feature>
<dbReference type="PANTHER" id="PTHR43705:SF1">
    <property type="entry name" value="HYDROXYACYLGLUTATHIONE HYDROLASE GLOB"/>
    <property type="match status" value="1"/>
</dbReference>
<feature type="domain" description="Metallo-beta-lactamase" evidence="8">
    <location>
        <begin position="22"/>
        <end position="181"/>
    </location>
</feature>
<dbReference type="HAMAP" id="MF_01374">
    <property type="entry name" value="Glyoxalase_2"/>
    <property type="match status" value="1"/>
</dbReference>